<dbReference type="PANTHER" id="PTHR42913:SF3">
    <property type="entry name" value="64 KDA MITOCHONDRIAL NADH DEHYDROGENASE (EUROFUNG)"/>
    <property type="match status" value="1"/>
</dbReference>
<dbReference type="Proteomes" id="UP000183046">
    <property type="component" value="Unassembled WGS sequence"/>
</dbReference>
<evidence type="ECO:0000256" key="1">
    <source>
        <dbReference type="ARBA" id="ARBA00001974"/>
    </source>
</evidence>
<evidence type="ECO:0000256" key="3">
    <source>
        <dbReference type="ARBA" id="ARBA00022630"/>
    </source>
</evidence>
<protein>
    <submittedName>
        <fullName evidence="7">NADH dehydrogenase</fullName>
    </submittedName>
</protein>
<keyword evidence="3" id="KW-0285">Flavoprotein</keyword>
<dbReference type="OrthoDB" id="9781621at2"/>
<comment type="similarity">
    <text evidence="2">Belongs to the NADH dehydrogenase family.</text>
</comment>
<proteinExistence type="inferred from homology"/>
<accession>A0A1G5PHN2</accession>
<dbReference type="PANTHER" id="PTHR42913">
    <property type="entry name" value="APOPTOSIS-INDUCING FACTOR 1"/>
    <property type="match status" value="1"/>
</dbReference>
<dbReference type="GO" id="GO:0003955">
    <property type="term" value="F:NAD(P)H dehydrogenase (quinone) activity"/>
    <property type="evidence" value="ECO:0007669"/>
    <property type="project" value="TreeGrafter"/>
</dbReference>
<sequence>MTHRFSPRPRIVIVGGGTAGLLLATRLGQQLGRKGRAQVTLIDRSLTHLWKPMLHTIAAGTRDVHQHKVSLLAQARAQGFAYEPGELCGLSRNRRLVHLAELPSAGDRPVVGPRAVPYDVLVLALGSGANDFGVPGVQAHCHFIDSQFQAEAFNHRLRWQLFRGALQDEAVTIDIVGAGATGVELAAELSHLMEMAAHFGDPTLRERLRLTLYESAPRILAAFPERVSESSHRVLEKLGFTIRTGTRVQAAQAQGLVTADQPLAPNDMTVWAAGIKAPEVLSRLGGLRTNPSHQLVIDATLRSVDDEHIFALGDCSTLTLPDQPRPLPASAQVAVQQATHLARHLPAWLQCSAMPAFEYRDLGGLVSLGRYGAYGTVGKAGLLPGQFLGGALARLGHELIYRNYQRSLHGLGKTGLLWATESLNGWTHPGIRLS</sequence>
<dbReference type="GO" id="GO:0019646">
    <property type="term" value="P:aerobic electron transport chain"/>
    <property type="evidence" value="ECO:0007669"/>
    <property type="project" value="TreeGrafter"/>
</dbReference>
<dbReference type="PRINTS" id="PR00411">
    <property type="entry name" value="PNDRDTASEI"/>
</dbReference>
<dbReference type="AlphaFoldDB" id="A0A1G5PHN2"/>
<dbReference type="InterPro" id="IPR051169">
    <property type="entry name" value="NADH-Q_oxidoreductase"/>
</dbReference>
<evidence type="ECO:0000256" key="5">
    <source>
        <dbReference type="ARBA" id="ARBA00023002"/>
    </source>
</evidence>
<gene>
    <name evidence="7" type="ORF">SAMN05216279_1442</name>
</gene>
<keyword evidence="4" id="KW-0274">FAD</keyword>
<organism evidence="7 8">
    <name type="scientific">Pseudomonas oryzihabitans</name>
    <dbReference type="NCBI Taxonomy" id="47885"/>
    <lineage>
        <taxon>Bacteria</taxon>
        <taxon>Pseudomonadati</taxon>
        <taxon>Pseudomonadota</taxon>
        <taxon>Gammaproteobacteria</taxon>
        <taxon>Pseudomonadales</taxon>
        <taxon>Pseudomonadaceae</taxon>
        <taxon>Pseudomonas</taxon>
    </lineage>
</organism>
<comment type="caution">
    <text evidence="7">The sequence shown here is derived from an EMBL/GenBank/DDBJ whole genome shotgun (WGS) entry which is preliminary data.</text>
</comment>
<reference evidence="8" key="1">
    <citation type="submission" date="2016-10" db="EMBL/GenBank/DDBJ databases">
        <authorList>
            <person name="de Groot N.N."/>
        </authorList>
    </citation>
    <scope>NUCLEOTIDE SEQUENCE [LARGE SCALE GENOMIC DNA]</scope>
    <source>
        <strain evidence="8">DSM 15758</strain>
    </source>
</reference>
<dbReference type="Pfam" id="PF07992">
    <property type="entry name" value="Pyr_redox_2"/>
    <property type="match status" value="1"/>
</dbReference>
<feature type="domain" description="FAD/NAD(P)-binding" evidence="6">
    <location>
        <begin position="10"/>
        <end position="338"/>
    </location>
</feature>
<dbReference type="RefSeq" id="WP_074585499.1">
    <property type="nucleotide sequence ID" value="NZ_FMWB01000044.1"/>
</dbReference>
<evidence type="ECO:0000256" key="4">
    <source>
        <dbReference type="ARBA" id="ARBA00022827"/>
    </source>
</evidence>
<dbReference type="PRINTS" id="PR00368">
    <property type="entry name" value="FADPNR"/>
</dbReference>
<name>A0A1G5PHN2_9PSED</name>
<keyword evidence="5" id="KW-0560">Oxidoreductase</keyword>
<evidence type="ECO:0000256" key="2">
    <source>
        <dbReference type="ARBA" id="ARBA00005272"/>
    </source>
</evidence>
<evidence type="ECO:0000259" key="6">
    <source>
        <dbReference type="Pfam" id="PF07992"/>
    </source>
</evidence>
<dbReference type="Gene3D" id="3.50.50.100">
    <property type="match status" value="1"/>
</dbReference>
<comment type="cofactor">
    <cofactor evidence="1">
        <name>FAD</name>
        <dbReference type="ChEBI" id="CHEBI:57692"/>
    </cofactor>
</comment>
<dbReference type="EMBL" id="FMWB01000044">
    <property type="protein sequence ID" value="SCZ48977.1"/>
    <property type="molecule type" value="Genomic_DNA"/>
</dbReference>
<dbReference type="InterPro" id="IPR023753">
    <property type="entry name" value="FAD/NAD-binding_dom"/>
</dbReference>
<dbReference type="InterPro" id="IPR036188">
    <property type="entry name" value="FAD/NAD-bd_sf"/>
</dbReference>
<evidence type="ECO:0000313" key="7">
    <source>
        <dbReference type="EMBL" id="SCZ48977.1"/>
    </source>
</evidence>
<dbReference type="SUPFAM" id="SSF51905">
    <property type="entry name" value="FAD/NAD(P)-binding domain"/>
    <property type="match status" value="1"/>
</dbReference>
<evidence type="ECO:0000313" key="8">
    <source>
        <dbReference type="Proteomes" id="UP000183046"/>
    </source>
</evidence>